<evidence type="ECO:0000259" key="2">
    <source>
        <dbReference type="SMART" id="SM00644"/>
    </source>
</evidence>
<dbReference type="SUPFAM" id="SSF55846">
    <property type="entry name" value="N-acetylmuramoyl-L-alanine amidase-like"/>
    <property type="match status" value="1"/>
</dbReference>
<dbReference type="Gene3D" id="3.40.80.10">
    <property type="entry name" value="Peptidoglycan recognition protein-like"/>
    <property type="match status" value="1"/>
</dbReference>
<evidence type="ECO:0000313" key="5">
    <source>
        <dbReference type="Proteomes" id="UP000317713"/>
    </source>
</evidence>
<dbReference type="AlphaFoldDB" id="A0A517IH35"/>
<dbReference type="SMART" id="SM00701">
    <property type="entry name" value="PGRP"/>
    <property type="match status" value="1"/>
</dbReference>
<dbReference type="InterPro" id="IPR036505">
    <property type="entry name" value="Amidase/PGRP_sf"/>
</dbReference>
<dbReference type="GO" id="GO:0008270">
    <property type="term" value="F:zinc ion binding"/>
    <property type="evidence" value="ECO:0007669"/>
    <property type="project" value="InterPro"/>
</dbReference>
<dbReference type="InterPro" id="IPR006619">
    <property type="entry name" value="PGRP_domain_met/bac"/>
</dbReference>
<dbReference type="GO" id="GO:0008745">
    <property type="term" value="F:N-acetylmuramoyl-L-alanine amidase activity"/>
    <property type="evidence" value="ECO:0007669"/>
    <property type="project" value="InterPro"/>
</dbReference>
<evidence type="ECO:0000313" key="4">
    <source>
        <dbReference type="EMBL" id="QDS38162.1"/>
    </source>
</evidence>
<accession>A0A517IH35</accession>
<proteinExistence type="inferred from homology"/>
<feature type="domain" description="Peptidoglycan recognition protein family" evidence="3">
    <location>
        <begin position="8"/>
        <end position="142"/>
    </location>
</feature>
<evidence type="ECO:0000259" key="3">
    <source>
        <dbReference type="SMART" id="SM00701"/>
    </source>
</evidence>
<feature type="domain" description="N-acetylmuramoyl-L-alanine amidase" evidence="2">
    <location>
        <begin position="23"/>
        <end position="151"/>
    </location>
</feature>
<dbReference type="InterPro" id="IPR036582">
    <property type="entry name" value="Mao_N_sf"/>
</dbReference>
<dbReference type="Pfam" id="PF07833">
    <property type="entry name" value="Cu_amine_oxidN1"/>
    <property type="match status" value="1"/>
</dbReference>
<dbReference type="PANTHER" id="PTHR11022:SF41">
    <property type="entry name" value="PEPTIDOGLYCAN-RECOGNITION PROTEIN LC-RELATED"/>
    <property type="match status" value="1"/>
</dbReference>
<dbReference type="SMART" id="SM00644">
    <property type="entry name" value="Ami_2"/>
    <property type="match status" value="1"/>
</dbReference>
<sequence length="272" mass="29934">MNMTIPGAHVIDVRTSLPRHKTLKYGRRKPSDIRSAALHHSATKSGSPEAFARYHVGTNGWPGIAYHFVIQKDGTIYWCNDLETISYHVGNSNRHALGICLVGDFRTQQPTAAQLDAANRLIQHLQVQIPTMKQVFGHQEYPGYAWKNCPAFPMGTFRTNYSQFLQKAVGKVDKPKQIPVAISLNGSLLSVTGFLQDGVSMLPVRAVANAAGGKVEWIEQTKDVRVNGMDLNEKVIDGSAYAPARELAAALCLQVEWDGPNKTVKLRGDVKS</sequence>
<dbReference type="CDD" id="cd06583">
    <property type="entry name" value="PGRP"/>
    <property type="match status" value="1"/>
</dbReference>
<gene>
    <name evidence="4" type="ORF">FPS98_18360</name>
</gene>
<evidence type="ECO:0000256" key="1">
    <source>
        <dbReference type="ARBA" id="ARBA00007553"/>
    </source>
</evidence>
<dbReference type="InterPro" id="IPR012854">
    <property type="entry name" value="Cu_amine_oxidase-like_N"/>
</dbReference>
<dbReference type="InterPro" id="IPR015510">
    <property type="entry name" value="PGRP"/>
</dbReference>
<dbReference type="PANTHER" id="PTHR11022">
    <property type="entry name" value="PEPTIDOGLYCAN RECOGNITION PROTEIN"/>
    <property type="match status" value="1"/>
</dbReference>
<dbReference type="Proteomes" id="UP000317713">
    <property type="component" value="Chromosome"/>
</dbReference>
<name>A0A517IH35_BREBE</name>
<reference evidence="4 5" key="1">
    <citation type="submission" date="2019-07" db="EMBL/GenBank/DDBJ databases">
        <title>Characterization of Brevibacillus brevis HK544, as a potential biocontrol agent.</title>
        <authorList>
            <person name="Kim H."/>
        </authorList>
    </citation>
    <scope>NUCLEOTIDE SEQUENCE [LARGE SCALE GENOMIC DNA]</scope>
    <source>
        <strain evidence="4 5">HK544</strain>
    </source>
</reference>
<dbReference type="EMBL" id="CP042161">
    <property type="protein sequence ID" value="QDS38162.1"/>
    <property type="molecule type" value="Genomic_DNA"/>
</dbReference>
<dbReference type="Pfam" id="PF01510">
    <property type="entry name" value="Amidase_2"/>
    <property type="match status" value="1"/>
</dbReference>
<protein>
    <submittedName>
        <fullName evidence="4">N-acetylmuramoyl-L-alanine amidase</fullName>
    </submittedName>
</protein>
<dbReference type="InterPro" id="IPR002502">
    <property type="entry name" value="Amidase_domain"/>
</dbReference>
<comment type="similarity">
    <text evidence="1">Belongs to the N-acetylmuramoyl-L-alanine amidase 2 family.</text>
</comment>
<organism evidence="4 5">
    <name type="scientific">Brevibacillus brevis</name>
    <name type="common">Bacillus brevis</name>
    <dbReference type="NCBI Taxonomy" id="1393"/>
    <lineage>
        <taxon>Bacteria</taxon>
        <taxon>Bacillati</taxon>
        <taxon>Bacillota</taxon>
        <taxon>Bacilli</taxon>
        <taxon>Bacillales</taxon>
        <taxon>Paenibacillaceae</taxon>
        <taxon>Brevibacillus</taxon>
    </lineage>
</organism>
<dbReference type="GO" id="GO:0009253">
    <property type="term" value="P:peptidoglycan catabolic process"/>
    <property type="evidence" value="ECO:0007669"/>
    <property type="project" value="InterPro"/>
</dbReference>
<dbReference type="SUPFAM" id="SSF55383">
    <property type="entry name" value="Copper amine oxidase, domain N"/>
    <property type="match status" value="1"/>
</dbReference>